<dbReference type="PANTHER" id="PTHR47342">
    <property type="entry name" value="PROTEIN PTST, CHLOROPLASTIC"/>
    <property type="match status" value="1"/>
</dbReference>
<dbReference type="Pfam" id="PF16561">
    <property type="entry name" value="AMPK1_CBM"/>
    <property type="match status" value="1"/>
</dbReference>
<gene>
    <name evidence="2" type="ORF">AXF42_Ash001243</name>
</gene>
<dbReference type="CDD" id="cd02859">
    <property type="entry name" value="E_set_AMPKbeta_like_N"/>
    <property type="match status" value="1"/>
</dbReference>
<dbReference type="Gene3D" id="2.60.40.10">
    <property type="entry name" value="Immunoglobulins"/>
    <property type="match status" value="1"/>
</dbReference>
<sequence>MLTCSLYLGATRLRFPNYTTLNPLRKCNFNGVTCSVLHMGWESSASRSFTALVSLNEEPSSPGEHVGNDNIVSEVAEKILPQNLGIDELKSLLLDSERSKLLTKLSEANQYNRFLKRQLLAKDDALANIKNDLTVIELELQFLISLAEEVANSGVQLGSRKINGKYIQSYLLSRLQAVHETVKGNMKHVELLKSKEVTLFWIGMAESVQVMGSFDGWSQGEAMSQEYSGDYARFSATIKLRPGRYEIKFLVDGEWQLSPELLTVGEGMLKNNLLIV</sequence>
<protein>
    <recommendedName>
        <fullName evidence="1">AMP-activated protein kinase glycogen-binding domain-containing protein</fullName>
    </recommendedName>
</protein>
<dbReference type="OrthoDB" id="531008at2759"/>
<dbReference type="EMBL" id="KZ451950">
    <property type="protein sequence ID" value="PKA59150.1"/>
    <property type="molecule type" value="Genomic_DNA"/>
</dbReference>
<evidence type="ECO:0000313" key="3">
    <source>
        <dbReference type="Proteomes" id="UP000236161"/>
    </source>
</evidence>
<dbReference type="PANTHER" id="PTHR47342:SF1">
    <property type="entry name" value="PROTEIN PTST, CHLOROPLASTIC"/>
    <property type="match status" value="1"/>
</dbReference>
<proteinExistence type="predicted"/>
<reference evidence="2 3" key="1">
    <citation type="journal article" date="2017" name="Nature">
        <title>The Apostasia genome and the evolution of orchids.</title>
        <authorList>
            <person name="Zhang G.Q."/>
            <person name="Liu K.W."/>
            <person name="Li Z."/>
            <person name="Lohaus R."/>
            <person name="Hsiao Y.Y."/>
            <person name="Niu S.C."/>
            <person name="Wang J.Y."/>
            <person name="Lin Y.C."/>
            <person name="Xu Q."/>
            <person name="Chen L.J."/>
            <person name="Yoshida K."/>
            <person name="Fujiwara S."/>
            <person name="Wang Z.W."/>
            <person name="Zhang Y.Q."/>
            <person name="Mitsuda N."/>
            <person name="Wang M."/>
            <person name="Liu G.H."/>
            <person name="Pecoraro L."/>
            <person name="Huang H.X."/>
            <person name="Xiao X.J."/>
            <person name="Lin M."/>
            <person name="Wu X.Y."/>
            <person name="Wu W.L."/>
            <person name="Chen Y.Y."/>
            <person name="Chang S.B."/>
            <person name="Sakamoto S."/>
            <person name="Ohme-Takagi M."/>
            <person name="Yagi M."/>
            <person name="Zeng S.J."/>
            <person name="Shen C.Y."/>
            <person name="Yeh C.M."/>
            <person name="Luo Y.B."/>
            <person name="Tsai W.C."/>
            <person name="Van de Peer Y."/>
            <person name="Liu Z.J."/>
        </authorList>
    </citation>
    <scope>NUCLEOTIDE SEQUENCE [LARGE SCALE GENOMIC DNA]</scope>
    <source>
        <strain evidence="3">cv. Shenzhen</strain>
        <tissue evidence="2">Stem</tissue>
    </source>
</reference>
<dbReference type="Proteomes" id="UP000236161">
    <property type="component" value="Unassembled WGS sequence"/>
</dbReference>
<name>A0A2I0AUD0_9ASPA</name>
<feature type="domain" description="AMP-activated protein kinase glycogen-binding" evidence="1">
    <location>
        <begin position="197"/>
        <end position="266"/>
    </location>
</feature>
<dbReference type="AlphaFoldDB" id="A0A2I0AUD0"/>
<accession>A0A2I0AUD0</accession>
<keyword evidence="3" id="KW-1185">Reference proteome</keyword>
<dbReference type="STRING" id="1088818.A0A2I0AUD0"/>
<dbReference type="InterPro" id="IPR032640">
    <property type="entry name" value="AMPK1_CBM"/>
</dbReference>
<evidence type="ECO:0000259" key="1">
    <source>
        <dbReference type="Pfam" id="PF16561"/>
    </source>
</evidence>
<dbReference type="SUPFAM" id="SSF81296">
    <property type="entry name" value="E set domains"/>
    <property type="match status" value="1"/>
</dbReference>
<dbReference type="GO" id="GO:0009507">
    <property type="term" value="C:chloroplast"/>
    <property type="evidence" value="ECO:0007669"/>
    <property type="project" value="UniProtKB-ARBA"/>
</dbReference>
<dbReference type="InterPro" id="IPR014756">
    <property type="entry name" value="Ig_E-set"/>
</dbReference>
<evidence type="ECO:0000313" key="2">
    <source>
        <dbReference type="EMBL" id="PKA59150.1"/>
    </source>
</evidence>
<organism evidence="2 3">
    <name type="scientific">Apostasia shenzhenica</name>
    <dbReference type="NCBI Taxonomy" id="1088818"/>
    <lineage>
        <taxon>Eukaryota</taxon>
        <taxon>Viridiplantae</taxon>
        <taxon>Streptophyta</taxon>
        <taxon>Embryophyta</taxon>
        <taxon>Tracheophyta</taxon>
        <taxon>Spermatophyta</taxon>
        <taxon>Magnoliopsida</taxon>
        <taxon>Liliopsida</taxon>
        <taxon>Asparagales</taxon>
        <taxon>Orchidaceae</taxon>
        <taxon>Apostasioideae</taxon>
        <taxon>Apostasia</taxon>
    </lineage>
</organism>
<dbReference type="InterPro" id="IPR013783">
    <property type="entry name" value="Ig-like_fold"/>
</dbReference>